<protein>
    <submittedName>
        <fullName evidence="3">Dienelactone hydrolase</fullName>
    </submittedName>
</protein>
<reference evidence="3 4" key="1">
    <citation type="submission" date="2019-07" db="EMBL/GenBank/DDBJ databases">
        <title>R&amp;d 2014.</title>
        <authorList>
            <person name="Klenk H.-P."/>
        </authorList>
    </citation>
    <scope>NUCLEOTIDE SEQUENCE [LARGE SCALE GENOMIC DNA]</scope>
    <source>
        <strain evidence="3 4">DSM 45764</strain>
    </source>
</reference>
<dbReference type="SUPFAM" id="SSF53474">
    <property type="entry name" value="alpha/beta-Hydrolases"/>
    <property type="match status" value="1"/>
</dbReference>
<evidence type="ECO:0000259" key="2">
    <source>
        <dbReference type="Pfam" id="PF01738"/>
    </source>
</evidence>
<organism evidence="3 4">
    <name type="scientific">Modestobacter roseus</name>
    <dbReference type="NCBI Taxonomy" id="1181884"/>
    <lineage>
        <taxon>Bacteria</taxon>
        <taxon>Bacillati</taxon>
        <taxon>Actinomycetota</taxon>
        <taxon>Actinomycetes</taxon>
        <taxon>Geodermatophilales</taxon>
        <taxon>Geodermatophilaceae</taxon>
        <taxon>Modestobacter</taxon>
    </lineage>
</organism>
<dbReference type="RefSeq" id="WP_153361272.1">
    <property type="nucleotide sequence ID" value="NZ_ML762504.1"/>
</dbReference>
<keyword evidence="3" id="KW-0378">Hydrolase</keyword>
<feature type="region of interest" description="Disordered" evidence="1">
    <location>
        <begin position="270"/>
        <end position="291"/>
    </location>
</feature>
<dbReference type="Gene3D" id="3.40.50.1820">
    <property type="entry name" value="alpha/beta hydrolase"/>
    <property type="match status" value="1"/>
</dbReference>
<feature type="domain" description="Dienelactone hydrolase" evidence="2">
    <location>
        <begin position="30"/>
        <end position="143"/>
    </location>
</feature>
<dbReference type="Proteomes" id="UP000321490">
    <property type="component" value="Unassembled WGS sequence"/>
</dbReference>
<dbReference type="InterPro" id="IPR002925">
    <property type="entry name" value="Dienelactn_hydro"/>
</dbReference>
<comment type="caution">
    <text evidence="3">The sequence shown here is derived from an EMBL/GenBank/DDBJ whole genome shotgun (WGS) entry which is preliminary data.</text>
</comment>
<evidence type="ECO:0000256" key="1">
    <source>
        <dbReference type="SAM" id="MobiDB-lite"/>
    </source>
</evidence>
<dbReference type="PANTHER" id="PTHR46623">
    <property type="entry name" value="CARBOXYMETHYLENEBUTENOLIDASE-RELATED"/>
    <property type="match status" value="1"/>
</dbReference>
<sequence length="291" mass="30243">MTESSSLAGWTSEDFTDAGITHQLFTRGSGPGVVLLPEIPGMTPEVMGLADHLVESGFTVTVISLFGDPGRPLSPGYALASTARACITREFRALATRADRPVAGYVRAVARRLHDRTGGPGVGVIGMCFSGGFALAAAVEPVVLAPVASQPAVPFGVTPGRRGDLGMSDEERDTVAERVRSEGLCLLGLRFSEDRLSPPDRFRSLRAAFGDGWLPIVISSRAGNPAGIGTGAHSVLTHPDADTPGHPTHDARAEVVAFLRDRLTGAGTAVHTGGALRNAPLDPPGQERAIG</sequence>
<dbReference type="OrthoDB" id="3208682at2"/>
<dbReference type="GO" id="GO:0016787">
    <property type="term" value="F:hydrolase activity"/>
    <property type="evidence" value="ECO:0007669"/>
    <property type="project" value="UniProtKB-KW"/>
</dbReference>
<proteinExistence type="predicted"/>
<dbReference type="AlphaFoldDB" id="A0A562IWX8"/>
<name>A0A562IWX8_9ACTN</name>
<evidence type="ECO:0000313" key="3">
    <source>
        <dbReference type="EMBL" id="TWH75105.1"/>
    </source>
</evidence>
<dbReference type="EMBL" id="VLKF01000001">
    <property type="protein sequence ID" value="TWH75105.1"/>
    <property type="molecule type" value="Genomic_DNA"/>
</dbReference>
<evidence type="ECO:0000313" key="4">
    <source>
        <dbReference type="Proteomes" id="UP000321490"/>
    </source>
</evidence>
<keyword evidence="4" id="KW-1185">Reference proteome</keyword>
<dbReference type="PANTHER" id="PTHR46623:SF7">
    <property type="entry name" value="CARBOXYMETHYLENEBUTENOLIDASE"/>
    <property type="match status" value="1"/>
</dbReference>
<dbReference type="Pfam" id="PF01738">
    <property type="entry name" value="DLH"/>
    <property type="match status" value="1"/>
</dbReference>
<accession>A0A562IWX8</accession>
<dbReference type="InterPro" id="IPR029058">
    <property type="entry name" value="AB_hydrolase_fold"/>
</dbReference>
<dbReference type="InterPro" id="IPR051049">
    <property type="entry name" value="Dienelactone_hydrolase-like"/>
</dbReference>
<gene>
    <name evidence="3" type="ORF">JD78_03656</name>
</gene>